<dbReference type="EMBL" id="JAXCGZ010006085">
    <property type="protein sequence ID" value="KAK7080160.1"/>
    <property type="molecule type" value="Genomic_DNA"/>
</dbReference>
<dbReference type="Proteomes" id="UP001381693">
    <property type="component" value="Unassembled WGS sequence"/>
</dbReference>
<accession>A0AAN8X956</accession>
<evidence type="ECO:0000313" key="2">
    <source>
        <dbReference type="EMBL" id="KAK7080160.1"/>
    </source>
</evidence>
<reference evidence="2 3" key="1">
    <citation type="submission" date="2023-11" db="EMBL/GenBank/DDBJ databases">
        <title>Halocaridina rubra genome assembly.</title>
        <authorList>
            <person name="Smith C."/>
        </authorList>
    </citation>
    <scope>NUCLEOTIDE SEQUENCE [LARGE SCALE GENOMIC DNA]</scope>
    <source>
        <strain evidence="2">EP-1</strain>
        <tissue evidence="2">Whole</tissue>
    </source>
</reference>
<dbReference type="AlphaFoldDB" id="A0AAN8X956"/>
<comment type="caution">
    <text evidence="2">The sequence shown here is derived from an EMBL/GenBank/DDBJ whole genome shotgun (WGS) entry which is preliminary data.</text>
</comment>
<evidence type="ECO:0000256" key="1">
    <source>
        <dbReference type="SAM" id="MobiDB-lite"/>
    </source>
</evidence>
<feature type="region of interest" description="Disordered" evidence="1">
    <location>
        <begin position="1"/>
        <end position="25"/>
    </location>
</feature>
<protein>
    <submittedName>
        <fullName evidence="2">Uncharacterized protein</fullName>
    </submittedName>
</protein>
<keyword evidence="3" id="KW-1185">Reference proteome</keyword>
<name>A0AAN8X956_HALRR</name>
<sequence length="55" mass="6193">MARDSNTGLLRGRSRSLICNGPSLPSNEDNIKDLKENTHPSSNRLLKWLIIFTVI</sequence>
<evidence type="ECO:0000313" key="3">
    <source>
        <dbReference type="Proteomes" id="UP001381693"/>
    </source>
</evidence>
<proteinExistence type="predicted"/>
<organism evidence="2 3">
    <name type="scientific">Halocaridina rubra</name>
    <name type="common">Hawaiian red shrimp</name>
    <dbReference type="NCBI Taxonomy" id="373956"/>
    <lineage>
        <taxon>Eukaryota</taxon>
        <taxon>Metazoa</taxon>
        <taxon>Ecdysozoa</taxon>
        <taxon>Arthropoda</taxon>
        <taxon>Crustacea</taxon>
        <taxon>Multicrustacea</taxon>
        <taxon>Malacostraca</taxon>
        <taxon>Eumalacostraca</taxon>
        <taxon>Eucarida</taxon>
        <taxon>Decapoda</taxon>
        <taxon>Pleocyemata</taxon>
        <taxon>Caridea</taxon>
        <taxon>Atyoidea</taxon>
        <taxon>Atyidae</taxon>
        <taxon>Halocaridina</taxon>
    </lineage>
</organism>
<gene>
    <name evidence="2" type="ORF">SK128_015172</name>
</gene>